<keyword evidence="2" id="KW-0732">Signal</keyword>
<dbReference type="Proteomes" id="UP000549394">
    <property type="component" value="Unassembled WGS sequence"/>
</dbReference>
<organism evidence="9 10">
    <name type="scientific">Dimorphilus gyrociliatus</name>
    <dbReference type="NCBI Taxonomy" id="2664684"/>
    <lineage>
        <taxon>Eukaryota</taxon>
        <taxon>Metazoa</taxon>
        <taxon>Spiralia</taxon>
        <taxon>Lophotrochozoa</taxon>
        <taxon>Annelida</taxon>
        <taxon>Polychaeta</taxon>
        <taxon>Polychaeta incertae sedis</taxon>
        <taxon>Dinophilidae</taxon>
        <taxon>Dimorphilus</taxon>
    </lineage>
</organism>
<evidence type="ECO:0000256" key="6">
    <source>
        <dbReference type="PROSITE-ProRule" id="PRU00076"/>
    </source>
</evidence>
<dbReference type="SUPFAM" id="SSF57196">
    <property type="entry name" value="EGF/Laminin"/>
    <property type="match status" value="3"/>
</dbReference>
<dbReference type="FunFam" id="2.10.25.10:FF:000038">
    <property type="entry name" value="Fibrillin 2"/>
    <property type="match status" value="1"/>
</dbReference>
<keyword evidence="7" id="KW-0812">Transmembrane</keyword>
<dbReference type="SUPFAM" id="SSF57184">
    <property type="entry name" value="Growth factor receptor domain"/>
    <property type="match status" value="1"/>
</dbReference>
<dbReference type="PROSITE" id="PS00010">
    <property type="entry name" value="ASX_HYDROXYL"/>
    <property type="match status" value="2"/>
</dbReference>
<name>A0A7I8W418_9ANNE</name>
<keyword evidence="4 6" id="KW-1015">Disulfide bond</keyword>
<dbReference type="SMART" id="SM00539">
    <property type="entry name" value="NIDO"/>
    <property type="match status" value="1"/>
</dbReference>
<feature type="disulfide bond" evidence="6">
    <location>
        <begin position="1420"/>
        <end position="1429"/>
    </location>
</feature>
<dbReference type="GO" id="GO:0007160">
    <property type="term" value="P:cell-matrix adhesion"/>
    <property type="evidence" value="ECO:0007669"/>
    <property type="project" value="InterPro"/>
</dbReference>
<protein>
    <submittedName>
        <fullName evidence="9">DgyrCDS11034</fullName>
    </submittedName>
</protein>
<feature type="domain" description="EGF-like" evidence="8">
    <location>
        <begin position="1087"/>
        <end position="1124"/>
    </location>
</feature>
<dbReference type="PANTHER" id="PTHR24039">
    <property type="entry name" value="FIBRILLIN-RELATED"/>
    <property type="match status" value="1"/>
</dbReference>
<dbReference type="CDD" id="cd00054">
    <property type="entry name" value="EGF_CA"/>
    <property type="match status" value="4"/>
</dbReference>
<feature type="domain" description="EGF-like" evidence="8">
    <location>
        <begin position="434"/>
        <end position="471"/>
    </location>
</feature>
<keyword evidence="10" id="KW-1185">Reference proteome</keyword>
<dbReference type="SMART" id="SM00179">
    <property type="entry name" value="EGF_CA"/>
    <property type="match status" value="7"/>
</dbReference>
<dbReference type="Pfam" id="PF07645">
    <property type="entry name" value="EGF_CA"/>
    <property type="match status" value="4"/>
</dbReference>
<dbReference type="InterPro" id="IPR000742">
    <property type="entry name" value="EGF"/>
</dbReference>
<dbReference type="FunFam" id="2.10.25.10:FF:000173">
    <property type="entry name" value="Neurogenic locus notch protein 2"/>
    <property type="match status" value="1"/>
</dbReference>
<evidence type="ECO:0000313" key="9">
    <source>
        <dbReference type="EMBL" id="CAD5122622.1"/>
    </source>
</evidence>
<evidence type="ECO:0000256" key="1">
    <source>
        <dbReference type="ARBA" id="ARBA00022536"/>
    </source>
</evidence>
<dbReference type="Gene3D" id="2.10.25.10">
    <property type="entry name" value="Laminin"/>
    <property type="match status" value="6"/>
</dbReference>
<evidence type="ECO:0000256" key="3">
    <source>
        <dbReference type="ARBA" id="ARBA00022737"/>
    </source>
</evidence>
<evidence type="ECO:0000313" key="10">
    <source>
        <dbReference type="Proteomes" id="UP000549394"/>
    </source>
</evidence>
<reference evidence="9 10" key="1">
    <citation type="submission" date="2020-08" db="EMBL/GenBank/DDBJ databases">
        <authorList>
            <person name="Hejnol A."/>
        </authorList>
    </citation>
    <scope>NUCLEOTIDE SEQUENCE [LARGE SCALE GENOMIC DNA]</scope>
</reference>
<dbReference type="Pfam" id="PF00008">
    <property type="entry name" value="EGF"/>
    <property type="match status" value="1"/>
</dbReference>
<feature type="disulfide bond" evidence="6">
    <location>
        <begin position="461"/>
        <end position="470"/>
    </location>
</feature>
<dbReference type="InterPro" id="IPR018097">
    <property type="entry name" value="EGF_Ca-bd_CS"/>
</dbReference>
<evidence type="ECO:0000256" key="4">
    <source>
        <dbReference type="ARBA" id="ARBA00023157"/>
    </source>
</evidence>
<evidence type="ECO:0000256" key="5">
    <source>
        <dbReference type="ARBA" id="ARBA00023180"/>
    </source>
</evidence>
<dbReference type="PROSITE" id="PS01186">
    <property type="entry name" value="EGF_2"/>
    <property type="match status" value="2"/>
</dbReference>
<dbReference type="InterPro" id="IPR003886">
    <property type="entry name" value="NIDO_dom"/>
</dbReference>
<dbReference type="PROSITE" id="PS01187">
    <property type="entry name" value="EGF_CA"/>
    <property type="match status" value="3"/>
</dbReference>
<gene>
    <name evidence="9" type="ORF">DGYR_LOCUS10414</name>
</gene>
<dbReference type="PROSITE" id="PS50026">
    <property type="entry name" value="EGF_3"/>
    <property type="match status" value="3"/>
</dbReference>
<keyword evidence="1 6" id="KW-0245">EGF-like domain</keyword>
<dbReference type="InterPro" id="IPR000152">
    <property type="entry name" value="EGF-type_Asp/Asn_hydroxyl_site"/>
</dbReference>
<keyword evidence="7" id="KW-1133">Transmembrane helix</keyword>
<dbReference type="SMART" id="SM00181">
    <property type="entry name" value="EGF"/>
    <property type="match status" value="8"/>
</dbReference>
<dbReference type="GO" id="GO:0005509">
    <property type="term" value="F:calcium ion binding"/>
    <property type="evidence" value="ECO:0007669"/>
    <property type="project" value="InterPro"/>
</dbReference>
<proteinExistence type="predicted"/>
<dbReference type="InterPro" id="IPR049883">
    <property type="entry name" value="NOTCH1_EGF-like"/>
</dbReference>
<keyword evidence="7" id="KW-0472">Membrane</keyword>
<dbReference type="InterPro" id="IPR009030">
    <property type="entry name" value="Growth_fac_rcpt_cys_sf"/>
</dbReference>
<evidence type="ECO:0000256" key="2">
    <source>
        <dbReference type="ARBA" id="ARBA00022729"/>
    </source>
</evidence>
<feature type="disulfide bond" evidence="6">
    <location>
        <begin position="1401"/>
        <end position="1418"/>
    </location>
</feature>
<dbReference type="PANTHER" id="PTHR24039:SF58">
    <property type="entry name" value="EGF-LIKE DOMAIN-CONTAINING PROTEIN"/>
    <property type="match status" value="1"/>
</dbReference>
<accession>A0A7I8W418</accession>
<keyword evidence="3" id="KW-0677">Repeat</keyword>
<comment type="caution">
    <text evidence="9">The sequence shown here is derived from an EMBL/GenBank/DDBJ whole genome shotgun (WGS) entry which is preliminary data.</text>
</comment>
<comment type="caution">
    <text evidence="6">Lacks conserved residue(s) required for the propagation of feature annotation.</text>
</comment>
<dbReference type="PROSITE" id="PS00022">
    <property type="entry name" value="EGF_1"/>
    <property type="match status" value="2"/>
</dbReference>
<feature type="domain" description="EGF-like" evidence="8">
    <location>
        <begin position="1393"/>
        <end position="1430"/>
    </location>
</feature>
<dbReference type="EMBL" id="CAJFCJ010000018">
    <property type="protein sequence ID" value="CAD5122622.1"/>
    <property type="molecule type" value="Genomic_DNA"/>
</dbReference>
<feature type="disulfide bond" evidence="6">
    <location>
        <begin position="1091"/>
        <end position="1101"/>
    </location>
</feature>
<dbReference type="Pfam" id="PF06119">
    <property type="entry name" value="NIDO"/>
    <property type="match status" value="1"/>
</dbReference>
<keyword evidence="5" id="KW-0325">Glycoprotein</keyword>
<dbReference type="OrthoDB" id="6102165at2759"/>
<sequence length="1598" mass="178743">MNRVKELTKIFTTGNSLKSSATVLLYILVILTTEANIGKTEEKSFTEMAPSFSEDEHSKIIATADSVEEILSTTSDLSLTDSEIKQLSDFTSGWSIETPSTIENDIIANSTAIYSSNSLSITNSFITNNLNDTQESTQILNGSQPESNLSIQSSTLTETNVVNETYDSSVLEILSSTNEFKVESSSIDLEENKTLSTTFPNSMSSIQEFLNQTSHQNMSEVETEKESSLSTLTYETLSVNVTISPTSTLESEPSFSNVLNDTLSPSMLISSSEIMESVSTSSVAFNNSLSSTVLISPSEPLESESSSSASYNNTMSVNDSILPSEVTESYSPNSTLYNNTASVDNTISPTETIEIKNDTFSTFEMFTATDLDTSFVEFSSNSDVSLAASSIFDSDGISTVTQDTISVSPTSSVGKGFTLESFSHLRAMIIASIYVDPCLENSCLNGGLCIANLNSTFQCICPRGWMGQNCSIDVNECESANNCNIDTTTCVNIPGYYMCQCKQNYHRIGEFNCRRIVVWPYALSKNSSRFTSDDEIEGPFIFEKGFPFFGKFFSSIYISMNGYITFDEKIGIINPYSNNFFPETLPFLAIYWTDIDSSAGNGSLYVDHLVDFNTTYGQDIMDRLNISQVPFEPTEVLIATWENVSPYPQNLYSDQNATFQVIIATDLYQSYAIFNYEQDRMLWSPKSQPRRFTVGAYDGLKKKIPLDMDFYRPDLYSNIDVNGTFHIKLGNSSVRYDVCENLKSLEFASYSCPCNRALAELDKEFKLISNNCFDSVFSKNQIIQKCCYDGEFLLQGYPDGGYPRQNKNEENLKDKCCQEKPSCANLYKSRPSDTCKDYNPPKAAGIFSCSNITNFDGISYTLNSSGEYDFYKTNESWENDLNIQVRFQSTADLKNNSCYLLKAIVVQGLNSPKIEVRASSSKNRVMIAIDDQSFDEMNKTHPNMKLNKKEGSIELFYKKGTYIELKILEHSLNFFIESKYNRTDLVTGLVNEKENFMKWSLLNSTTLFNYTFDGHNKTFSDFNKDLSDYPEAKIENINITQSETARTICSIFKPCYPSVVCTDETNGYQCGSCPAGMKGTDGIKCFNEDQCAIRNPCEQHCQNNETSYICSCSPGYNQVGHKCTDINECTEGWKGEKVCTKEGEYCTNSLGSYSCHCRAQWFRNGDNICQKISKRFSGQVKSSLFMVKPGVYLNWNNNMKTSDSQDFQIMKRTIESNSSDISLFFKSKYEKEFSGILLTSLQNGSIIVKFDILFNDLNNQDLNATSISKDFMSYTQHCHVGDGPKCIRGEFYGLDKSATTAGAKDLCIKSSDNDCDYTSTNCSTNEYGSFLCTCKTGYEAYKGQSNICKDINECLREDQYICPANSTCLNLPGSFKCPCNPSYKWNAVELSCDKLCHKDTCKNGGECKKTDDGESIVCKCTKDWKGPFCEEEIESSDKWKTITIAVGAALGGICFLFLIIIICICVRQHRAIHSYAFLRHKKEDAYQHQGDINVEHWAPASATGTAITSNSNGALYDDKLLEDSDSRSVLGKKSALRLDDIPSTSYESSDYDSLKEIKFQLLSVRRKYKLNKQQHHVDGVRNPAYDGSSVKDLGREYF</sequence>
<evidence type="ECO:0000259" key="8">
    <source>
        <dbReference type="PROSITE" id="PS50026"/>
    </source>
</evidence>
<dbReference type="InterPro" id="IPR001881">
    <property type="entry name" value="EGF-like_Ca-bd_dom"/>
</dbReference>
<evidence type="ECO:0000256" key="7">
    <source>
        <dbReference type="SAM" id="Phobius"/>
    </source>
</evidence>
<feature type="transmembrane region" description="Helical" evidence="7">
    <location>
        <begin position="1442"/>
        <end position="1466"/>
    </location>
</feature>